<name>A0A167V942_9AGAM</name>
<dbReference type="CDD" id="cd00030">
    <property type="entry name" value="C2"/>
    <property type="match status" value="1"/>
</dbReference>
<sequence length="156" mass="17369">MISASSIDVREVEGLQQTDWKNHHYAVVKVDGKEVFKSAKVPCLPTPQWKAEEKIQFTPTSDIIFVIYRNSRFLGRLRRVQVAKCIARGIDFLSTDVEQELVDKSGKVRLVVRFKLVVESTEEFLKALKEEVSQMGEVKGADAAQGATTAVTSIGA</sequence>
<evidence type="ECO:0008006" key="3">
    <source>
        <dbReference type="Google" id="ProtNLM"/>
    </source>
</evidence>
<protein>
    <recommendedName>
        <fullName evidence="3">C2 domain-containing protein</fullName>
    </recommendedName>
</protein>
<reference evidence="1 2" key="1">
    <citation type="journal article" date="2016" name="Mol. Biol. Evol.">
        <title>Comparative Genomics of Early-Diverging Mushroom-Forming Fungi Provides Insights into the Origins of Lignocellulose Decay Capabilities.</title>
        <authorList>
            <person name="Nagy L.G."/>
            <person name="Riley R."/>
            <person name="Tritt A."/>
            <person name="Adam C."/>
            <person name="Daum C."/>
            <person name="Floudas D."/>
            <person name="Sun H."/>
            <person name="Yadav J.S."/>
            <person name="Pangilinan J."/>
            <person name="Larsson K.H."/>
            <person name="Matsuura K."/>
            <person name="Barry K."/>
            <person name="Labutti K."/>
            <person name="Kuo R."/>
            <person name="Ohm R.A."/>
            <person name="Bhattacharya S.S."/>
            <person name="Shirouzu T."/>
            <person name="Yoshinaga Y."/>
            <person name="Martin F.M."/>
            <person name="Grigoriev I.V."/>
            <person name="Hibbett D.S."/>
        </authorList>
    </citation>
    <scope>NUCLEOTIDE SEQUENCE [LARGE SCALE GENOMIC DNA]</scope>
    <source>
        <strain evidence="1 2">CBS 109695</strain>
    </source>
</reference>
<proteinExistence type="predicted"/>
<gene>
    <name evidence="1" type="ORF">FIBSPDRAFT_940830</name>
</gene>
<keyword evidence="2" id="KW-1185">Reference proteome</keyword>
<evidence type="ECO:0000313" key="1">
    <source>
        <dbReference type="EMBL" id="KZP04767.1"/>
    </source>
</evidence>
<accession>A0A167V942</accession>
<dbReference type="OrthoDB" id="163438at2759"/>
<dbReference type="Proteomes" id="UP000076532">
    <property type="component" value="Unassembled WGS sequence"/>
</dbReference>
<feature type="non-terminal residue" evidence="1">
    <location>
        <position position="156"/>
    </location>
</feature>
<dbReference type="AlphaFoldDB" id="A0A167V942"/>
<evidence type="ECO:0000313" key="2">
    <source>
        <dbReference type="Proteomes" id="UP000076532"/>
    </source>
</evidence>
<organism evidence="1 2">
    <name type="scientific">Athelia psychrophila</name>
    <dbReference type="NCBI Taxonomy" id="1759441"/>
    <lineage>
        <taxon>Eukaryota</taxon>
        <taxon>Fungi</taxon>
        <taxon>Dikarya</taxon>
        <taxon>Basidiomycota</taxon>
        <taxon>Agaricomycotina</taxon>
        <taxon>Agaricomycetes</taxon>
        <taxon>Agaricomycetidae</taxon>
        <taxon>Atheliales</taxon>
        <taxon>Atheliaceae</taxon>
        <taxon>Athelia</taxon>
    </lineage>
</organism>
<dbReference type="EMBL" id="KV417890">
    <property type="protein sequence ID" value="KZP04767.1"/>
    <property type="molecule type" value="Genomic_DNA"/>
</dbReference>